<protein>
    <recommendedName>
        <fullName evidence="2">VanZ-like domain-containing protein</fullName>
    </recommendedName>
</protein>
<sequence length="138" mass="15779">MRYLLHYKWSLAWVVLVLFLLLTPSNDMPDLNRFNLFPGTDKVVHLGIFFILAILIYVESAIKSGWSQSRWKTMVKVVLSTVVFAALTEEAQLHISSRSGDIMDLLADCIGIGMATFAYLLIYRKKDEKSNIGTEYDR</sequence>
<evidence type="ECO:0000259" key="2">
    <source>
        <dbReference type="Pfam" id="PF04892"/>
    </source>
</evidence>
<keyword evidence="1" id="KW-0472">Membrane</keyword>
<feature type="domain" description="VanZ-like" evidence="2">
    <location>
        <begin position="13"/>
        <end position="122"/>
    </location>
</feature>
<reference evidence="4" key="1">
    <citation type="journal article" date="2019" name="Int. J. Syst. Evol. Microbiol.">
        <title>The Global Catalogue of Microorganisms (GCM) 10K type strain sequencing project: providing services to taxonomists for standard genome sequencing and annotation.</title>
        <authorList>
            <consortium name="The Broad Institute Genomics Platform"/>
            <consortium name="The Broad Institute Genome Sequencing Center for Infectious Disease"/>
            <person name="Wu L."/>
            <person name="Ma J."/>
        </authorList>
    </citation>
    <scope>NUCLEOTIDE SEQUENCE [LARGE SCALE GENOMIC DNA]</scope>
    <source>
        <strain evidence="4">JCM 17858</strain>
    </source>
</reference>
<feature type="transmembrane region" description="Helical" evidence="1">
    <location>
        <begin position="105"/>
        <end position="123"/>
    </location>
</feature>
<comment type="caution">
    <text evidence="3">The sequence shown here is derived from an EMBL/GenBank/DDBJ whole genome shotgun (WGS) entry which is preliminary data.</text>
</comment>
<name>A0ABP8R8Y6_9SPHI</name>
<dbReference type="EMBL" id="BAABGR010000044">
    <property type="protein sequence ID" value="GAA4521298.1"/>
    <property type="molecule type" value="Genomic_DNA"/>
</dbReference>
<keyword evidence="1" id="KW-1133">Transmembrane helix</keyword>
<dbReference type="PANTHER" id="PTHR28008">
    <property type="entry name" value="DOMAIN PROTEIN, PUTATIVE (AFU_ORTHOLOGUE AFUA_3G10980)-RELATED"/>
    <property type="match status" value="1"/>
</dbReference>
<evidence type="ECO:0000313" key="3">
    <source>
        <dbReference type="EMBL" id="GAA4521298.1"/>
    </source>
</evidence>
<dbReference type="Proteomes" id="UP001500394">
    <property type="component" value="Unassembled WGS sequence"/>
</dbReference>
<keyword evidence="4" id="KW-1185">Reference proteome</keyword>
<gene>
    <name evidence="3" type="ORF">GCM10023173_26570</name>
</gene>
<dbReference type="InterPro" id="IPR006976">
    <property type="entry name" value="VanZ-like"/>
</dbReference>
<evidence type="ECO:0000256" key="1">
    <source>
        <dbReference type="SAM" id="Phobius"/>
    </source>
</evidence>
<dbReference type="PANTHER" id="PTHR28008:SF1">
    <property type="entry name" value="DOMAIN PROTEIN, PUTATIVE (AFU_ORTHOLOGUE AFUA_3G10980)-RELATED"/>
    <property type="match status" value="1"/>
</dbReference>
<feature type="transmembrane region" description="Helical" evidence="1">
    <location>
        <begin position="43"/>
        <end position="62"/>
    </location>
</feature>
<organism evidence="3 4">
    <name type="scientific">Sphingobacterium thermophilum</name>
    <dbReference type="NCBI Taxonomy" id="768534"/>
    <lineage>
        <taxon>Bacteria</taxon>
        <taxon>Pseudomonadati</taxon>
        <taxon>Bacteroidota</taxon>
        <taxon>Sphingobacteriia</taxon>
        <taxon>Sphingobacteriales</taxon>
        <taxon>Sphingobacteriaceae</taxon>
        <taxon>Sphingobacterium</taxon>
    </lineage>
</organism>
<proteinExistence type="predicted"/>
<dbReference type="Pfam" id="PF04892">
    <property type="entry name" value="VanZ"/>
    <property type="match status" value="1"/>
</dbReference>
<accession>A0ABP8R8Y6</accession>
<feature type="transmembrane region" description="Helical" evidence="1">
    <location>
        <begin position="74"/>
        <end position="93"/>
    </location>
</feature>
<dbReference type="NCBIfam" id="NF037970">
    <property type="entry name" value="vanZ_1"/>
    <property type="match status" value="1"/>
</dbReference>
<evidence type="ECO:0000313" key="4">
    <source>
        <dbReference type="Proteomes" id="UP001500394"/>
    </source>
</evidence>
<dbReference type="RefSeq" id="WP_345069240.1">
    <property type="nucleotide sequence ID" value="NZ_BAABGR010000044.1"/>
</dbReference>
<keyword evidence="1" id="KW-0812">Transmembrane</keyword>